<name>A0ABV0QFE5_9TELE</name>
<accession>A0ABV0QFE5</accession>
<comment type="caution">
    <text evidence="1">The sequence shown here is derived from an EMBL/GenBank/DDBJ whole genome shotgun (WGS) entry which is preliminary data.</text>
</comment>
<proteinExistence type="predicted"/>
<reference evidence="1 2" key="1">
    <citation type="submission" date="2021-06" db="EMBL/GenBank/DDBJ databases">
        <authorList>
            <person name="Palmer J.M."/>
        </authorList>
    </citation>
    <scope>NUCLEOTIDE SEQUENCE [LARGE SCALE GENOMIC DNA]</scope>
    <source>
        <strain evidence="1 2">XC_2019</strain>
        <tissue evidence="1">Muscle</tissue>
    </source>
</reference>
<dbReference type="EMBL" id="JAHRIN010009349">
    <property type="protein sequence ID" value="MEQ2194529.1"/>
    <property type="molecule type" value="Genomic_DNA"/>
</dbReference>
<evidence type="ECO:0000313" key="2">
    <source>
        <dbReference type="Proteomes" id="UP001434883"/>
    </source>
</evidence>
<organism evidence="1 2">
    <name type="scientific">Xenoophorus captivus</name>
    <dbReference type="NCBI Taxonomy" id="1517983"/>
    <lineage>
        <taxon>Eukaryota</taxon>
        <taxon>Metazoa</taxon>
        <taxon>Chordata</taxon>
        <taxon>Craniata</taxon>
        <taxon>Vertebrata</taxon>
        <taxon>Euteleostomi</taxon>
        <taxon>Actinopterygii</taxon>
        <taxon>Neopterygii</taxon>
        <taxon>Teleostei</taxon>
        <taxon>Neoteleostei</taxon>
        <taxon>Acanthomorphata</taxon>
        <taxon>Ovalentaria</taxon>
        <taxon>Atherinomorphae</taxon>
        <taxon>Cyprinodontiformes</taxon>
        <taxon>Goodeidae</taxon>
        <taxon>Xenoophorus</taxon>
    </lineage>
</organism>
<evidence type="ECO:0000313" key="1">
    <source>
        <dbReference type="EMBL" id="MEQ2194529.1"/>
    </source>
</evidence>
<sequence>MHPPAGHLTHQWMVAVNKPPSSDSQLFIFYRFFHSGSRGSWCLSPAVYGDTLPLHCRATQTHTGQTALHTLTHKDNLEKPINLTVMFLDCGRKPEYLERTRRLKNSS</sequence>
<dbReference type="Proteomes" id="UP001434883">
    <property type="component" value="Unassembled WGS sequence"/>
</dbReference>
<gene>
    <name evidence="1" type="ORF">XENOCAPTIV_030490</name>
</gene>
<protein>
    <submittedName>
        <fullName evidence="1">Uncharacterized protein</fullName>
    </submittedName>
</protein>
<keyword evidence="2" id="KW-1185">Reference proteome</keyword>